<organism evidence="3 4">
    <name type="scientific">Actinospica durhamensis</name>
    <dbReference type="NCBI Taxonomy" id="1508375"/>
    <lineage>
        <taxon>Bacteria</taxon>
        <taxon>Bacillati</taxon>
        <taxon>Actinomycetota</taxon>
        <taxon>Actinomycetes</taxon>
        <taxon>Catenulisporales</taxon>
        <taxon>Actinospicaceae</taxon>
        <taxon>Actinospica</taxon>
    </lineage>
</organism>
<feature type="transmembrane region" description="Helical" evidence="2">
    <location>
        <begin position="65"/>
        <end position="85"/>
    </location>
</feature>
<keyword evidence="2" id="KW-1133">Transmembrane helix</keyword>
<name>A0A941IVR7_9ACTN</name>
<evidence type="ECO:0000313" key="3">
    <source>
        <dbReference type="EMBL" id="MBR7837656.1"/>
    </source>
</evidence>
<feature type="transmembrane region" description="Helical" evidence="2">
    <location>
        <begin position="227"/>
        <end position="247"/>
    </location>
</feature>
<dbReference type="EMBL" id="JAGSOG010000220">
    <property type="protein sequence ID" value="MBR7837656.1"/>
    <property type="molecule type" value="Genomic_DNA"/>
</dbReference>
<dbReference type="Proteomes" id="UP000675781">
    <property type="component" value="Unassembled WGS sequence"/>
</dbReference>
<feature type="transmembrane region" description="Helical" evidence="2">
    <location>
        <begin position="194"/>
        <end position="215"/>
    </location>
</feature>
<protein>
    <submittedName>
        <fullName evidence="3">Uncharacterized protein</fullName>
    </submittedName>
</protein>
<accession>A0A941IVR7</accession>
<feature type="transmembrane region" description="Helical" evidence="2">
    <location>
        <begin position="259"/>
        <end position="278"/>
    </location>
</feature>
<evidence type="ECO:0000313" key="4">
    <source>
        <dbReference type="Proteomes" id="UP000675781"/>
    </source>
</evidence>
<comment type="caution">
    <text evidence="3">The sequence shown here is derived from an EMBL/GenBank/DDBJ whole genome shotgun (WGS) entry which is preliminary data.</text>
</comment>
<evidence type="ECO:0000256" key="2">
    <source>
        <dbReference type="SAM" id="Phobius"/>
    </source>
</evidence>
<feature type="region of interest" description="Disordered" evidence="1">
    <location>
        <begin position="161"/>
        <end position="184"/>
    </location>
</feature>
<feature type="transmembrane region" description="Helical" evidence="2">
    <location>
        <begin position="128"/>
        <end position="151"/>
    </location>
</feature>
<keyword evidence="2" id="KW-0812">Transmembrane</keyword>
<evidence type="ECO:0000256" key="1">
    <source>
        <dbReference type="SAM" id="MobiDB-lite"/>
    </source>
</evidence>
<dbReference type="AlphaFoldDB" id="A0A941IVR7"/>
<gene>
    <name evidence="3" type="ORF">KDL01_30530</name>
</gene>
<dbReference type="RefSeq" id="WP_212532123.1">
    <property type="nucleotide sequence ID" value="NZ_JAGSOG010000220.1"/>
</dbReference>
<proteinExistence type="predicted"/>
<feature type="transmembrane region" description="Helical" evidence="2">
    <location>
        <begin position="290"/>
        <end position="309"/>
    </location>
</feature>
<keyword evidence="4" id="KW-1185">Reference proteome</keyword>
<feature type="transmembrane region" description="Helical" evidence="2">
    <location>
        <begin position="97"/>
        <end position="116"/>
    </location>
</feature>
<sequence>MSAETTPTQAAAEVATTTTAVWRPLTPGLSVLAGTVAVISILTGLVLIGPSLAGHAFGAWTSPSPVTQGLLGAAMLGVAPGLLEVGRARTWQEARTLVWPLATVVVGMFVLCLVDHRELQIMHGGPILAVFFSLGWVGVFAVLSLCVLGCVARQLAWPAQEDGDAASPEPPTSTEPRTSTGPARVALPGWTKPALAILGSSWFGIGAGLVLRPGFWSAFVPWSVTRLDAQALGIWAGALGVGVLGTLAEDDLARVRPALRSSGATALALGLVLAAHPGGVHWTGGPAFSLLRMVAGLLVSSVAGHRILAAASSH</sequence>
<keyword evidence="2" id="KW-0472">Membrane</keyword>
<feature type="transmembrane region" description="Helical" evidence="2">
    <location>
        <begin position="31"/>
        <end position="53"/>
    </location>
</feature>
<reference evidence="3" key="1">
    <citation type="submission" date="2021-04" db="EMBL/GenBank/DDBJ databases">
        <title>Genome based classification of Actinospica acidithermotolerans sp. nov., an actinobacterium isolated from an Indonesian hot spring.</title>
        <authorList>
            <person name="Kusuma A.B."/>
            <person name="Putra K.E."/>
            <person name="Nafisah S."/>
            <person name="Loh J."/>
            <person name="Nouioui I."/>
            <person name="Goodfellow M."/>
        </authorList>
    </citation>
    <scope>NUCLEOTIDE SEQUENCE</scope>
    <source>
        <strain evidence="3">CSCA 57</strain>
    </source>
</reference>